<evidence type="ECO:0000256" key="5">
    <source>
        <dbReference type="SAM" id="SignalP"/>
    </source>
</evidence>
<gene>
    <name evidence="7" type="ORF">UM93_00095</name>
</gene>
<feature type="signal peptide" evidence="5">
    <location>
        <begin position="1"/>
        <end position="27"/>
    </location>
</feature>
<keyword evidence="3" id="KW-0378">Hydrolase</keyword>
<feature type="chain" id="PRO_5002273985" description="Peptidase M10 metallopeptidase domain-containing protein" evidence="5">
    <location>
        <begin position="28"/>
        <end position="345"/>
    </location>
</feature>
<dbReference type="Proteomes" id="UP000061839">
    <property type="component" value="Chromosome"/>
</dbReference>
<dbReference type="InterPro" id="IPR024079">
    <property type="entry name" value="MetalloPept_cat_dom_sf"/>
</dbReference>
<dbReference type="EMBL" id="CP011005">
    <property type="protein sequence ID" value="AJT40356.1"/>
    <property type="molecule type" value="Genomic_DNA"/>
</dbReference>
<feature type="domain" description="Peptidase M10 metallopeptidase" evidence="6">
    <location>
        <begin position="123"/>
        <end position="178"/>
    </location>
</feature>
<evidence type="ECO:0000313" key="8">
    <source>
        <dbReference type="Proteomes" id="UP000061839"/>
    </source>
</evidence>
<evidence type="ECO:0000259" key="6">
    <source>
        <dbReference type="Pfam" id="PF00413"/>
    </source>
</evidence>
<name>A0A0D4BW52_9MICC</name>
<protein>
    <recommendedName>
        <fullName evidence="6">Peptidase M10 metallopeptidase domain-containing protein</fullName>
    </recommendedName>
</protein>
<dbReference type="HOGENOM" id="CLU_803273_0_0_11"/>
<sequence length="345" mass="35871">MKTLVRPLGAAAVALVLLIGGTSTAQAYHLQGPKLSTSSPTFSIDSGSSASRTAWTSGISDWNDASAGVSLSTTSGTGTATLGDANDSSVGWDGITYYSWNNNTNIVTDVSAYLNVAYTASYDAAKRKGVAAHEIGHVLGLDHTSSCVLMNPTTPDRTDCGVSTPQSDDVNGVRSLYATNNFSEQESRPATTGHTVMHLSQAKTFNSLKSLHQGADAVVLATVGSKSESIKNGIPFTDHQLKVLRWLKGGSADGTATIHQTGGTVNGELIQDELEPLLQQGQTGIYFLHQYAPGKFFIIGGADGRFNVAINAGTATATSAKLKGVSNSLASVISQTQALTAAEKK</sequence>
<dbReference type="PATRIC" id="fig|1618207.4.peg.21"/>
<keyword evidence="8" id="KW-1185">Reference proteome</keyword>
<dbReference type="Gene3D" id="3.40.390.10">
    <property type="entry name" value="Collagenase (Catalytic Domain)"/>
    <property type="match status" value="1"/>
</dbReference>
<evidence type="ECO:0000313" key="7">
    <source>
        <dbReference type="EMBL" id="AJT40356.1"/>
    </source>
</evidence>
<dbReference type="OrthoDB" id="4146452at2"/>
<dbReference type="Pfam" id="PF00413">
    <property type="entry name" value="Peptidase_M10"/>
    <property type="match status" value="1"/>
</dbReference>
<keyword evidence="1" id="KW-0645">Protease</keyword>
<keyword evidence="5" id="KW-0732">Signal</keyword>
<dbReference type="RefSeq" id="WP_045072907.1">
    <property type="nucleotide sequence ID" value="NZ_CP011005.1"/>
</dbReference>
<reference evidence="7 8" key="1">
    <citation type="journal article" date="2015" name="Genome Announc.">
        <title>Complete Genome Sequencing of Protease-Producing Novel Arthrobacter sp. Strain IHBB 11108 Using PacBio Single-Molecule Real-Time Sequencing Technology.</title>
        <authorList>
            <person name="Kiran S."/>
            <person name="Swarnkar M.K."/>
            <person name="Pal M."/>
            <person name="Thakur R."/>
            <person name="Tewari R."/>
            <person name="Singh A.K."/>
            <person name="Gulati A."/>
        </authorList>
    </citation>
    <scope>NUCLEOTIDE SEQUENCE [LARGE SCALE GENOMIC DNA]</scope>
    <source>
        <strain evidence="7 8">IHBB 11108</strain>
    </source>
</reference>
<evidence type="ECO:0000256" key="3">
    <source>
        <dbReference type="ARBA" id="ARBA00022801"/>
    </source>
</evidence>
<dbReference type="InterPro" id="IPR001818">
    <property type="entry name" value="Pept_M10_metallopeptidase"/>
</dbReference>
<keyword evidence="2" id="KW-0479">Metal-binding</keyword>
<proteinExistence type="predicted"/>
<organism evidence="7 8">
    <name type="scientific">Psychromicrobium lacuslunae</name>
    <dbReference type="NCBI Taxonomy" id="1618207"/>
    <lineage>
        <taxon>Bacteria</taxon>
        <taxon>Bacillati</taxon>
        <taxon>Actinomycetota</taxon>
        <taxon>Actinomycetes</taxon>
        <taxon>Micrococcales</taxon>
        <taxon>Micrococcaceae</taxon>
        <taxon>Psychromicrobium</taxon>
    </lineage>
</organism>
<dbReference type="KEGG" id="ari:UM93_00095"/>
<dbReference type="AlphaFoldDB" id="A0A0D4BW52"/>
<evidence type="ECO:0000256" key="1">
    <source>
        <dbReference type="ARBA" id="ARBA00022670"/>
    </source>
</evidence>
<dbReference type="PRINTS" id="PR00138">
    <property type="entry name" value="MATRIXIN"/>
</dbReference>
<keyword evidence="4" id="KW-0862">Zinc</keyword>
<dbReference type="SUPFAM" id="SSF55486">
    <property type="entry name" value="Metalloproteases ('zincins'), catalytic domain"/>
    <property type="match status" value="1"/>
</dbReference>
<dbReference type="GO" id="GO:0006508">
    <property type="term" value="P:proteolysis"/>
    <property type="evidence" value="ECO:0007669"/>
    <property type="project" value="UniProtKB-KW"/>
</dbReference>
<dbReference type="GO" id="GO:0031012">
    <property type="term" value="C:extracellular matrix"/>
    <property type="evidence" value="ECO:0007669"/>
    <property type="project" value="InterPro"/>
</dbReference>
<evidence type="ECO:0000256" key="4">
    <source>
        <dbReference type="ARBA" id="ARBA00022833"/>
    </source>
</evidence>
<evidence type="ECO:0000256" key="2">
    <source>
        <dbReference type="ARBA" id="ARBA00022723"/>
    </source>
</evidence>
<dbReference type="InterPro" id="IPR021190">
    <property type="entry name" value="Pept_M10A"/>
</dbReference>
<accession>A0A0D4BW52</accession>
<dbReference type="STRING" id="1618207.UM93_00095"/>
<dbReference type="GO" id="GO:0004222">
    <property type="term" value="F:metalloendopeptidase activity"/>
    <property type="evidence" value="ECO:0007669"/>
    <property type="project" value="InterPro"/>
</dbReference>
<dbReference type="GO" id="GO:0008270">
    <property type="term" value="F:zinc ion binding"/>
    <property type="evidence" value="ECO:0007669"/>
    <property type="project" value="InterPro"/>
</dbReference>